<dbReference type="EMBL" id="OW152821">
    <property type="protein sequence ID" value="CAH2077173.1"/>
    <property type="molecule type" value="Genomic_DNA"/>
</dbReference>
<name>A0ABN8J6L0_9NEOP</name>
<keyword evidence="3" id="KW-1185">Reference proteome</keyword>
<evidence type="ECO:0000313" key="2">
    <source>
        <dbReference type="EMBL" id="CAH2077173.1"/>
    </source>
</evidence>
<feature type="compositionally biased region" description="Low complexity" evidence="1">
    <location>
        <begin position="64"/>
        <end position="84"/>
    </location>
</feature>
<evidence type="ECO:0000313" key="3">
    <source>
        <dbReference type="Proteomes" id="UP000837857"/>
    </source>
</evidence>
<dbReference type="Proteomes" id="UP000837857">
    <property type="component" value="Chromosome 9"/>
</dbReference>
<organism evidence="2 3">
    <name type="scientific">Iphiclides podalirius</name>
    <name type="common">scarce swallowtail</name>
    <dbReference type="NCBI Taxonomy" id="110791"/>
    <lineage>
        <taxon>Eukaryota</taxon>
        <taxon>Metazoa</taxon>
        <taxon>Ecdysozoa</taxon>
        <taxon>Arthropoda</taxon>
        <taxon>Hexapoda</taxon>
        <taxon>Insecta</taxon>
        <taxon>Pterygota</taxon>
        <taxon>Neoptera</taxon>
        <taxon>Endopterygota</taxon>
        <taxon>Lepidoptera</taxon>
        <taxon>Glossata</taxon>
        <taxon>Ditrysia</taxon>
        <taxon>Papilionoidea</taxon>
        <taxon>Papilionidae</taxon>
        <taxon>Papilioninae</taxon>
        <taxon>Iphiclides</taxon>
    </lineage>
</organism>
<protein>
    <submittedName>
        <fullName evidence="2">Uncharacterized protein</fullName>
    </submittedName>
</protein>
<feature type="non-terminal residue" evidence="2">
    <location>
        <position position="122"/>
    </location>
</feature>
<sequence>MSRVQTLRSTTPDVEAKEHTVCATESITIYKDSTPASVVPEQRRGQPAAPHVGQLQRAGPQLCAQGRLRGPQARGAARQAHARALCPHPRPTAPSLYSLTCKGPFHIGPTHWANAFHQRGEG</sequence>
<accession>A0ABN8J6L0</accession>
<evidence type="ECO:0000256" key="1">
    <source>
        <dbReference type="SAM" id="MobiDB-lite"/>
    </source>
</evidence>
<gene>
    <name evidence="2" type="ORF">IPOD504_LOCUS17581</name>
</gene>
<proteinExistence type="predicted"/>
<reference evidence="2" key="1">
    <citation type="submission" date="2022-03" db="EMBL/GenBank/DDBJ databases">
        <authorList>
            <person name="Martin H S."/>
        </authorList>
    </citation>
    <scope>NUCLEOTIDE SEQUENCE</scope>
</reference>
<feature type="region of interest" description="Disordered" evidence="1">
    <location>
        <begin position="33"/>
        <end position="93"/>
    </location>
</feature>